<dbReference type="STRING" id="431595.K3WMK9"/>
<dbReference type="HOGENOM" id="CLU_484424_0_0_1"/>
<dbReference type="PANTHER" id="PTHR19857">
    <property type="entry name" value="MITOCHONDRIAL DIVISION PROTEIN 1-RELATED"/>
    <property type="match status" value="1"/>
</dbReference>
<keyword evidence="1" id="KW-0853">WD repeat</keyword>
<dbReference type="Gene3D" id="2.130.10.10">
    <property type="entry name" value="YVTN repeat-like/Quinoprotein amine dehydrogenase"/>
    <property type="match status" value="1"/>
</dbReference>
<dbReference type="PANTHER" id="PTHR19857:SF21">
    <property type="entry name" value="ANAPHASE-PROMOTING COMPLEX SUBUNIT 4 WD40 DOMAIN-CONTAINING PROTEIN"/>
    <property type="match status" value="1"/>
</dbReference>
<dbReference type="eggNOG" id="ENOG502QTIU">
    <property type="taxonomic scope" value="Eukaryota"/>
</dbReference>
<dbReference type="InterPro" id="IPR001680">
    <property type="entry name" value="WD40_rpt"/>
</dbReference>
<name>K3WMK9_GLOUD</name>
<protein>
    <submittedName>
        <fullName evidence="4">Uncharacterized protein</fullName>
    </submittedName>
</protein>
<dbReference type="OMA" id="DESIMCT"/>
<reference evidence="5" key="2">
    <citation type="submission" date="2010-04" db="EMBL/GenBank/DDBJ databases">
        <authorList>
            <person name="Buell R."/>
            <person name="Hamilton J."/>
            <person name="Hostetler J."/>
        </authorList>
    </citation>
    <scope>NUCLEOTIDE SEQUENCE [LARGE SCALE GENOMIC DNA]</scope>
    <source>
        <strain evidence="5">DAOM:BR144</strain>
    </source>
</reference>
<dbReference type="EnsemblProtists" id="PYU1_T006201">
    <property type="protein sequence ID" value="PYU1_T006201"/>
    <property type="gene ID" value="PYU1_G006189"/>
</dbReference>
<dbReference type="EMBL" id="GL376625">
    <property type="status" value="NOT_ANNOTATED_CDS"/>
    <property type="molecule type" value="Genomic_DNA"/>
</dbReference>
<feature type="region of interest" description="Disordered" evidence="3">
    <location>
        <begin position="16"/>
        <end position="74"/>
    </location>
</feature>
<dbReference type="InterPro" id="IPR036322">
    <property type="entry name" value="WD40_repeat_dom_sf"/>
</dbReference>
<keyword evidence="5" id="KW-1185">Reference proteome</keyword>
<proteinExistence type="predicted"/>
<dbReference type="SMART" id="SM00320">
    <property type="entry name" value="WD40"/>
    <property type="match status" value="5"/>
</dbReference>
<dbReference type="InterPro" id="IPR015943">
    <property type="entry name" value="WD40/YVTN_repeat-like_dom_sf"/>
</dbReference>
<reference evidence="4" key="3">
    <citation type="submission" date="2015-02" db="UniProtKB">
        <authorList>
            <consortium name="EnsemblProtists"/>
        </authorList>
    </citation>
    <scope>IDENTIFICATION</scope>
    <source>
        <strain evidence="4">DAOM BR144</strain>
    </source>
</reference>
<organism evidence="4 5">
    <name type="scientific">Globisporangium ultimum (strain ATCC 200006 / CBS 805.95 / DAOM BR144)</name>
    <name type="common">Pythium ultimum</name>
    <dbReference type="NCBI Taxonomy" id="431595"/>
    <lineage>
        <taxon>Eukaryota</taxon>
        <taxon>Sar</taxon>
        <taxon>Stramenopiles</taxon>
        <taxon>Oomycota</taxon>
        <taxon>Peronosporomycetes</taxon>
        <taxon>Pythiales</taxon>
        <taxon>Pythiaceae</taxon>
        <taxon>Globisporangium</taxon>
    </lineage>
</organism>
<evidence type="ECO:0000256" key="2">
    <source>
        <dbReference type="ARBA" id="ARBA00022737"/>
    </source>
</evidence>
<dbReference type="Proteomes" id="UP000019132">
    <property type="component" value="Unassembled WGS sequence"/>
</dbReference>
<reference evidence="5" key="1">
    <citation type="journal article" date="2010" name="Genome Biol.">
        <title>Genome sequence of the necrotrophic plant pathogen Pythium ultimum reveals original pathogenicity mechanisms and effector repertoire.</title>
        <authorList>
            <person name="Levesque C.A."/>
            <person name="Brouwer H."/>
            <person name="Cano L."/>
            <person name="Hamilton J.P."/>
            <person name="Holt C."/>
            <person name="Huitema E."/>
            <person name="Raffaele S."/>
            <person name="Robideau G.P."/>
            <person name="Thines M."/>
            <person name="Win J."/>
            <person name="Zerillo M.M."/>
            <person name="Beakes G.W."/>
            <person name="Boore J.L."/>
            <person name="Busam D."/>
            <person name="Dumas B."/>
            <person name="Ferriera S."/>
            <person name="Fuerstenberg S.I."/>
            <person name="Gachon C.M."/>
            <person name="Gaulin E."/>
            <person name="Govers F."/>
            <person name="Grenville-Briggs L."/>
            <person name="Horner N."/>
            <person name="Hostetler J."/>
            <person name="Jiang R.H."/>
            <person name="Johnson J."/>
            <person name="Krajaejun T."/>
            <person name="Lin H."/>
            <person name="Meijer H.J."/>
            <person name="Moore B."/>
            <person name="Morris P."/>
            <person name="Phuntmart V."/>
            <person name="Puiu D."/>
            <person name="Shetty J."/>
            <person name="Stajich J.E."/>
            <person name="Tripathy S."/>
            <person name="Wawra S."/>
            <person name="van West P."/>
            <person name="Whitty B.R."/>
            <person name="Coutinho P.M."/>
            <person name="Henrissat B."/>
            <person name="Martin F."/>
            <person name="Thomas P.D."/>
            <person name="Tyler B.M."/>
            <person name="De Vries R.P."/>
            <person name="Kamoun S."/>
            <person name="Yandell M."/>
            <person name="Tisserat N."/>
            <person name="Buell C.R."/>
        </authorList>
    </citation>
    <scope>NUCLEOTIDE SEQUENCE</scope>
    <source>
        <strain evidence="5">DAOM:BR144</strain>
    </source>
</reference>
<dbReference type="AlphaFoldDB" id="K3WMK9"/>
<sequence length="627" mass="69512">MKRHATVPITAFFQRKQPRQQPPQETLRLQSAATHNGATATPALATDGDDEAMEEISSTGSTSPPLDIDDDLADNSDRHTHIMRHQRRGGHHTTRLLHARELGSAVGILQLHPQMPRKSQQQQLVRWALTHFQPLPLELQLPKHWQRQAGFLCDDVFYTSCIEFDAQGVLLVAGSSNGIIALYDFDEQFYKSINLEQRTREAAMRANDADTASTTPAAPLPREIMHPIHTIFTRQEIKRIRWNPSNEDEIACSFSNRNEIHLFNLQKFPTKPHRVLKATSPPSSGYNDIVFLPPQATNTVLGSNVTPHSSIIGGDMNGTIRMWDPKIPSRPMWSVSTGTHPVNALLLSRTNQYLVCGTESGFLITFDVLNLSIPAFGSKAVPLRKASYHILELIKPYLTSEYASSLLLSKQTGGAGVMSIRASPSSPTQVICQLRNDWVVVVDFLHGFITKLHTFIKEPPAMPKAKSSLPASVVLMSEQEQPTTASVSRQGRNSWLSCHRCAGTLLFDDSILCTGVFDNVNLNMIDLHQLPHRPKSLKESEVHTLVLDNSEQAPTPYPLNNFNKPTLTGRITLAATKRGPGDSVGRLDRFRIPTDGLITAVSGHPHRNLVVCGGEGMRLQIVDTLDE</sequence>
<dbReference type="VEuPathDB" id="FungiDB:PYU1_G006189"/>
<accession>K3WMK9</accession>
<evidence type="ECO:0000313" key="4">
    <source>
        <dbReference type="EnsemblProtists" id="PYU1_T006201"/>
    </source>
</evidence>
<dbReference type="SUPFAM" id="SSF50978">
    <property type="entry name" value="WD40 repeat-like"/>
    <property type="match status" value="1"/>
</dbReference>
<evidence type="ECO:0000256" key="3">
    <source>
        <dbReference type="SAM" id="MobiDB-lite"/>
    </source>
</evidence>
<dbReference type="InParanoid" id="K3WMK9"/>
<evidence type="ECO:0000313" key="5">
    <source>
        <dbReference type="Proteomes" id="UP000019132"/>
    </source>
</evidence>
<evidence type="ECO:0000256" key="1">
    <source>
        <dbReference type="ARBA" id="ARBA00022574"/>
    </source>
</evidence>
<dbReference type="InterPro" id="IPR051179">
    <property type="entry name" value="WD_repeat_multifunction"/>
</dbReference>
<feature type="compositionally biased region" description="Polar residues" evidence="3">
    <location>
        <begin position="27"/>
        <end position="39"/>
    </location>
</feature>
<keyword evidence="2" id="KW-0677">Repeat</keyword>